<name>A0ABT9XER2_9BACL</name>
<gene>
    <name evidence="4" type="ORF">J2S03_000427</name>
</gene>
<evidence type="ECO:0000256" key="2">
    <source>
        <dbReference type="SAM" id="Phobius"/>
    </source>
</evidence>
<dbReference type="InterPro" id="IPR000719">
    <property type="entry name" value="Prot_kinase_dom"/>
</dbReference>
<comment type="similarity">
    <text evidence="1">Belongs to the protein kinase superfamily. ADCK protein kinase family.</text>
</comment>
<proteinExistence type="inferred from homology"/>
<evidence type="ECO:0000313" key="4">
    <source>
        <dbReference type="EMBL" id="MDQ0188615.1"/>
    </source>
</evidence>
<evidence type="ECO:0000259" key="3">
    <source>
        <dbReference type="PROSITE" id="PS50011"/>
    </source>
</evidence>
<dbReference type="PANTHER" id="PTHR10566">
    <property type="entry name" value="CHAPERONE-ACTIVITY OF BC1 COMPLEX CABC1 -RELATED"/>
    <property type="match status" value="1"/>
</dbReference>
<organism evidence="4 5">
    <name type="scientific">Alicyclobacillus cycloheptanicus</name>
    <dbReference type="NCBI Taxonomy" id="1457"/>
    <lineage>
        <taxon>Bacteria</taxon>
        <taxon>Bacillati</taxon>
        <taxon>Bacillota</taxon>
        <taxon>Bacilli</taxon>
        <taxon>Bacillales</taxon>
        <taxon>Alicyclobacillaceae</taxon>
        <taxon>Alicyclobacillus</taxon>
    </lineage>
</organism>
<dbReference type="PROSITE" id="PS50011">
    <property type="entry name" value="PROTEIN_KINASE_DOM"/>
    <property type="match status" value="1"/>
</dbReference>
<reference evidence="4 5" key="1">
    <citation type="submission" date="2023-07" db="EMBL/GenBank/DDBJ databases">
        <title>Genomic Encyclopedia of Type Strains, Phase IV (KMG-IV): sequencing the most valuable type-strain genomes for metagenomic binning, comparative biology and taxonomic classification.</title>
        <authorList>
            <person name="Goeker M."/>
        </authorList>
    </citation>
    <scope>NUCLEOTIDE SEQUENCE [LARGE SCALE GENOMIC DNA]</scope>
    <source>
        <strain evidence="4 5">DSM 4006</strain>
    </source>
</reference>
<dbReference type="InterPro" id="IPR011009">
    <property type="entry name" value="Kinase-like_dom_sf"/>
</dbReference>
<keyword evidence="4" id="KW-0830">Ubiquinone</keyword>
<protein>
    <submittedName>
        <fullName evidence="4">Ubiquinone biosynthesis protein</fullName>
    </submittedName>
</protein>
<dbReference type="CDD" id="cd05121">
    <property type="entry name" value="ABC1_ADCK3-like"/>
    <property type="match status" value="1"/>
</dbReference>
<dbReference type="SUPFAM" id="SSF56112">
    <property type="entry name" value="Protein kinase-like (PK-like)"/>
    <property type="match status" value="1"/>
</dbReference>
<keyword evidence="5" id="KW-1185">Reference proteome</keyword>
<keyword evidence="2" id="KW-0812">Transmembrane</keyword>
<dbReference type="InterPro" id="IPR004147">
    <property type="entry name" value="ABC1_dom"/>
</dbReference>
<comment type="caution">
    <text evidence="4">The sequence shown here is derived from an EMBL/GenBank/DDBJ whole genome shotgun (WGS) entry which is preliminary data.</text>
</comment>
<evidence type="ECO:0000313" key="5">
    <source>
        <dbReference type="Proteomes" id="UP001232973"/>
    </source>
</evidence>
<dbReference type="Proteomes" id="UP001232973">
    <property type="component" value="Unassembled WGS sequence"/>
</dbReference>
<evidence type="ECO:0000256" key="1">
    <source>
        <dbReference type="ARBA" id="ARBA00009670"/>
    </source>
</evidence>
<accession>A0ABT9XER2</accession>
<keyword evidence="2" id="KW-1133">Transmembrane helix</keyword>
<dbReference type="Pfam" id="PF03109">
    <property type="entry name" value="ABC1"/>
    <property type="match status" value="1"/>
</dbReference>
<sequence>MSSALTMVQPAVDTTAARRELQKMRDGIQKAKRQREVIKIIAKHGIAEVLTKRAKDETERQRQLGKRLRAAFEELGPTFIKLGQVILTRQELLPDALTAELTDLLNGVPPMPFEYMAPFLEDELPDGLHTFHWIHPTPIGSASLAQVYRAELCDGRMAAVKIVRPNVDKLFQTDIANVRKLVKRLQRMLPPELKTAIDLGALLEDYYSSSMDELDMTVEAGVMNEHRVVSSEFATIHVPEVYHATKHVLIMEYIDGWNLKEFPVDFLTFEERLERMTDLAHYYVKTFLDGAYHADPHGANIMVDRHTKQCVVLDWGMTGRMDAVHTESIFRMLMHIRINQAEDAAECFLDVYQPTKYTNPAKLKDDLRTELIHYVNSNQASRYNWGNLTLRSIHIALKNYCRIPGGLALWAKGFSAAEGTARWLCPEISYHDLVEIADVNIVRSWMQRRFNYHSNASLLAESTKLVATMPRRVNKILENLAWNNMQFVVEGKMSETTARTLQRVSNKISLSFLSGTLFLGSSVLLAFRSKTGVGTGVMSTIGGIGMIASAVILLVVLFSAWRSRRAY</sequence>
<feature type="transmembrane region" description="Helical" evidence="2">
    <location>
        <begin position="508"/>
        <end position="527"/>
    </location>
</feature>
<dbReference type="InterPro" id="IPR050154">
    <property type="entry name" value="UbiB_kinase"/>
</dbReference>
<dbReference type="RefSeq" id="WP_274455393.1">
    <property type="nucleotide sequence ID" value="NZ_CP067097.1"/>
</dbReference>
<feature type="domain" description="Protein kinase" evidence="3">
    <location>
        <begin position="133"/>
        <end position="519"/>
    </location>
</feature>
<feature type="transmembrane region" description="Helical" evidence="2">
    <location>
        <begin position="539"/>
        <end position="561"/>
    </location>
</feature>
<dbReference type="PANTHER" id="PTHR10566:SF113">
    <property type="entry name" value="PROTEIN ACTIVITY OF BC1 COMPLEX KINASE 7, CHLOROPLASTIC"/>
    <property type="match status" value="1"/>
</dbReference>
<dbReference type="EMBL" id="JAUSTP010000002">
    <property type="protein sequence ID" value="MDQ0188615.1"/>
    <property type="molecule type" value="Genomic_DNA"/>
</dbReference>
<keyword evidence="2" id="KW-0472">Membrane</keyword>